<reference evidence="6" key="1">
    <citation type="submission" date="2017-11" db="EMBL/GenBank/DDBJ databases">
        <title>Genome sequence of Pantoea sp. MSR2.</title>
        <authorList>
            <person name="Nascimento F.X."/>
        </authorList>
    </citation>
    <scope>NUCLEOTIDE SEQUENCE [LARGE SCALE GENOMIC DNA]</scope>
    <source>
        <strain evidence="6">MSR2</strain>
    </source>
</reference>
<accession>A0AAP9H7J5</accession>
<keyword evidence="2" id="KW-0012">Acyltransferase</keyword>
<dbReference type="RefSeq" id="WP_208723964.1">
    <property type="nucleotide sequence ID" value="NZ_CP024636.1"/>
</dbReference>
<dbReference type="PANTHER" id="PTHR43877">
    <property type="entry name" value="AMINOALKYLPHOSPHONATE N-ACETYLTRANSFERASE-RELATED-RELATED"/>
    <property type="match status" value="1"/>
</dbReference>
<evidence type="ECO:0000256" key="2">
    <source>
        <dbReference type="ARBA" id="ARBA00023315"/>
    </source>
</evidence>
<keyword evidence="1" id="KW-0808">Transferase</keyword>
<dbReference type="Pfam" id="PF00583">
    <property type="entry name" value="Acetyltransf_1"/>
    <property type="match status" value="1"/>
</dbReference>
<organism evidence="5 6">
    <name type="scientific">Pantoea phytobeneficialis</name>
    <dbReference type="NCBI Taxonomy" id="2052056"/>
    <lineage>
        <taxon>Bacteria</taxon>
        <taxon>Pseudomonadati</taxon>
        <taxon>Pseudomonadota</taxon>
        <taxon>Gammaproteobacteria</taxon>
        <taxon>Enterobacterales</taxon>
        <taxon>Erwiniaceae</taxon>
        <taxon>Pantoea</taxon>
    </lineage>
</organism>
<dbReference type="Proteomes" id="UP000424872">
    <property type="component" value="Chromosome"/>
</dbReference>
<dbReference type="Proteomes" id="UP001171299">
    <property type="component" value="Unassembled WGS sequence"/>
</dbReference>
<keyword evidence="7" id="KW-1185">Reference proteome</keyword>
<name>A0AAP9H7J5_9GAMM</name>
<evidence type="ECO:0000313" key="5">
    <source>
        <dbReference type="EMBL" id="QGR07734.1"/>
    </source>
</evidence>
<evidence type="ECO:0000313" key="6">
    <source>
        <dbReference type="Proteomes" id="UP000424872"/>
    </source>
</evidence>
<protein>
    <submittedName>
        <fullName evidence="5">GNAT family N-acetyltransferase</fullName>
    </submittedName>
</protein>
<dbReference type="AlphaFoldDB" id="A0AAP9H7J5"/>
<dbReference type="GO" id="GO:0016747">
    <property type="term" value="F:acyltransferase activity, transferring groups other than amino-acyl groups"/>
    <property type="evidence" value="ECO:0007669"/>
    <property type="project" value="InterPro"/>
</dbReference>
<dbReference type="InterPro" id="IPR016181">
    <property type="entry name" value="Acyl_CoA_acyltransferase"/>
</dbReference>
<dbReference type="EMBL" id="JAUOOM010000001">
    <property type="protein sequence ID" value="MDO6405214.1"/>
    <property type="molecule type" value="Genomic_DNA"/>
</dbReference>
<evidence type="ECO:0000259" key="3">
    <source>
        <dbReference type="PROSITE" id="PS51186"/>
    </source>
</evidence>
<proteinExistence type="predicted"/>
<reference evidence="4" key="3">
    <citation type="submission" date="2023-07" db="EMBL/GenBank/DDBJ databases">
        <title>The extreme plant-growth-promoting properties of Pantoea phytobeneficialis PF55 revealed by functional and genomic analysis.</title>
        <authorList>
            <person name="Nascimento F.X."/>
            <person name="Marcio R.J."/>
        </authorList>
    </citation>
    <scope>NUCLEOTIDE SEQUENCE</scope>
    <source>
        <strain evidence="4">PF55</strain>
    </source>
</reference>
<dbReference type="InterPro" id="IPR000182">
    <property type="entry name" value="GNAT_dom"/>
</dbReference>
<dbReference type="KEGG" id="ppho:CTZ24_15440"/>
<dbReference type="Gene3D" id="3.40.630.30">
    <property type="match status" value="1"/>
</dbReference>
<dbReference type="SUPFAM" id="SSF55729">
    <property type="entry name" value="Acyl-CoA N-acyltransferases (Nat)"/>
    <property type="match status" value="1"/>
</dbReference>
<evidence type="ECO:0000313" key="4">
    <source>
        <dbReference type="EMBL" id="MDO6405214.1"/>
    </source>
</evidence>
<reference evidence="5" key="2">
    <citation type="journal article" date="2020" name="Environ. Microbiol.">
        <title>The extreme plant-growth-promoting properties of Pantoea phytobeneficialis MSR2 revealed by functional and genomic analysis.</title>
        <authorList>
            <person name="Nascimento F.X."/>
            <person name="Hernandez A.G."/>
            <person name="Glick B.R."/>
            <person name="Rossi M.J."/>
        </authorList>
    </citation>
    <scope>NUCLEOTIDE SEQUENCE</scope>
    <source>
        <strain evidence="5">MSR2</strain>
    </source>
</reference>
<evidence type="ECO:0000313" key="7">
    <source>
        <dbReference type="Proteomes" id="UP001171299"/>
    </source>
</evidence>
<feature type="domain" description="N-acetyltransferase" evidence="3">
    <location>
        <begin position="1"/>
        <end position="141"/>
    </location>
</feature>
<dbReference type="EMBL" id="CP024636">
    <property type="protein sequence ID" value="QGR07734.1"/>
    <property type="molecule type" value="Genomic_DNA"/>
</dbReference>
<dbReference type="PROSITE" id="PS51186">
    <property type="entry name" value="GNAT"/>
    <property type="match status" value="1"/>
</dbReference>
<evidence type="ECO:0000256" key="1">
    <source>
        <dbReference type="ARBA" id="ARBA00022679"/>
    </source>
</evidence>
<dbReference type="CDD" id="cd04301">
    <property type="entry name" value="NAT_SF"/>
    <property type="match status" value="1"/>
</dbReference>
<dbReference type="InterPro" id="IPR050832">
    <property type="entry name" value="Bact_Acetyltransf"/>
</dbReference>
<sequence length="147" mass="16574">MQIRFFQEADRPFLRTLFLAARRSNWTWLKGDDWQLEDFDRVILGETVLVAEVDGHRAGFAGVLDNDNFLHSLYVDPAFQGQGVGSALLKAVQARFTGTGALKCLLLNVPAQRFYLQHGWQKVAQGESDQGKYLLMHYPLATRTSGT</sequence>
<gene>
    <name evidence="5" type="ORF">CTZ24_15440</name>
    <name evidence="4" type="ORF">Q3404_01380</name>
</gene>